<comment type="caution">
    <text evidence="1">The sequence shown here is derived from an EMBL/GenBank/DDBJ whole genome shotgun (WGS) entry which is preliminary data.</text>
</comment>
<keyword evidence="2" id="KW-1185">Reference proteome</keyword>
<gene>
    <name evidence="1" type="ORF">DES39_0257</name>
</gene>
<dbReference type="AlphaFoldDB" id="A0A495RJT4"/>
<dbReference type="EMBL" id="RBWY01000001">
    <property type="protein sequence ID" value="RKS87048.1"/>
    <property type="molecule type" value="Genomic_DNA"/>
</dbReference>
<accession>A0A495RJT4</accession>
<evidence type="ECO:0000313" key="1">
    <source>
        <dbReference type="EMBL" id="RKS87048.1"/>
    </source>
</evidence>
<dbReference type="RefSeq" id="WP_121143968.1">
    <property type="nucleotide sequence ID" value="NZ_RBWY01000001.1"/>
</dbReference>
<sequence>MVNDMTLEQLEVVLRKINWAQEILNSAQNSAEDSKIIDILSGISFIIGSASCDVENLYSALR</sequence>
<proteinExistence type="predicted"/>
<evidence type="ECO:0000313" key="2">
    <source>
        <dbReference type="Proteomes" id="UP000278542"/>
    </source>
</evidence>
<dbReference type="Proteomes" id="UP000278542">
    <property type="component" value="Unassembled WGS sequence"/>
</dbReference>
<name>A0A495RJT4_9GAMM</name>
<dbReference type="OrthoDB" id="7064247at2"/>
<organism evidence="1 2">
    <name type="scientific">Orbus hercynius</name>
    <dbReference type="NCBI Taxonomy" id="593135"/>
    <lineage>
        <taxon>Bacteria</taxon>
        <taxon>Pseudomonadati</taxon>
        <taxon>Pseudomonadota</taxon>
        <taxon>Gammaproteobacteria</taxon>
        <taxon>Orbales</taxon>
        <taxon>Orbaceae</taxon>
        <taxon>Orbus</taxon>
    </lineage>
</organism>
<protein>
    <submittedName>
        <fullName evidence="1">Uncharacterized protein</fullName>
    </submittedName>
</protein>
<reference evidence="1 2" key="1">
    <citation type="submission" date="2018-10" db="EMBL/GenBank/DDBJ databases">
        <title>Genomic Encyclopedia of Type Strains, Phase IV (KMG-IV): sequencing the most valuable type-strain genomes for metagenomic binning, comparative biology and taxonomic classification.</title>
        <authorList>
            <person name="Goeker M."/>
        </authorList>
    </citation>
    <scope>NUCLEOTIDE SEQUENCE [LARGE SCALE GENOMIC DNA]</scope>
    <source>
        <strain evidence="1 2">DSM 22228</strain>
    </source>
</reference>